<sequence length="155" mass="17455">MRRFLIQEYFVVPGLPKAQLPGTLNAGSVTFKDMLDEIKAADEASYGLVFNSFQELEERYVEECRKVKGDKVWCVGPVSLCNKDNISKGQRGNKTSIDEKECLKWLNSWPSKSVVYACLGTPWLHVTSAANGTGTSLRSIEAAVYMGYKRWCQFK</sequence>
<name>A0ACC1AN28_9ROSI</name>
<dbReference type="Proteomes" id="UP001164250">
    <property type="component" value="Chromosome 9"/>
</dbReference>
<reference evidence="2" key="1">
    <citation type="journal article" date="2023" name="G3 (Bethesda)">
        <title>Genome assembly and association tests identify interacting loci associated with vigor, precocity, and sex in interspecific pistachio rootstocks.</title>
        <authorList>
            <person name="Palmer W."/>
            <person name="Jacygrad E."/>
            <person name="Sagayaradj S."/>
            <person name="Cavanaugh K."/>
            <person name="Han R."/>
            <person name="Bertier L."/>
            <person name="Beede B."/>
            <person name="Kafkas S."/>
            <person name="Golino D."/>
            <person name="Preece J."/>
            <person name="Michelmore R."/>
        </authorList>
    </citation>
    <scope>NUCLEOTIDE SEQUENCE [LARGE SCALE GENOMIC DNA]</scope>
</reference>
<comment type="caution">
    <text evidence="1">The sequence shown here is derived from an EMBL/GenBank/DDBJ whole genome shotgun (WGS) entry which is preliminary data.</text>
</comment>
<evidence type="ECO:0000313" key="2">
    <source>
        <dbReference type="Proteomes" id="UP001164250"/>
    </source>
</evidence>
<gene>
    <name evidence="1" type="ORF">Patl1_32266</name>
</gene>
<dbReference type="EMBL" id="CM047905">
    <property type="protein sequence ID" value="KAJ0087989.1"/>
    <property type="molecule type" value="Genomic_DNA"/>
</dbReference>
<evidence type="ECO:0000313" key="1">
    <source>
        <dbReference type="EMBL" id="KAJ0087989.1"/>
    </source>
</evidence>
<protein>
    <submittedName>
        <fullName evidence="1">Uncharacterized protein</fullName>
    </submittedName>
</protein>
<accession>A0ACC1AN28</accession>
<proteinExistence type="predicted"/>
<keyword evidence="2" id="KW-1185">Reference proteome</keyword>
<organism evidence="1 2">
    <name type="scientific">Pistacia atlantica</name>
    <dbReference type="NCBI Taxonomy" id="434234"/>
    <lineage>
        <taxon>Eukaryota</taxon>
        <taxon>Viridiplantae</taxon>
        <taxon>Streptophyta</taxon>
        <taxon>Embryophyta</taxon>
        <taxon>Tracheophyta</taxon>
        <taxon>Spermatophyta</taxon>
        <taxon>Magnoliopsida</taxon>
        <taxon>eudicotyledons</taxon>
        <taxon>Gunneridae</taxon>
        <taxon>Pentapetalae</taxon>
        <taxon>rosids</taxon>
        <taxon>malvids</taxon>
        <taxon>Sapindales</taxon>
        <taxon>Anacardiaceae</taxon>
        <taxon>Pistacia</taxon>
    </lineage>
</organism>